<dbReference type="RefSeq" id="WP_073135288.1">
    <property type="nucleotide sequence ID" value="NZ_FQWQ01000002.1"/>
</dbReference>
<protein>
    <recommendedName>
        <fullName evidence="3">Lipocalin-like domain-containing protein</fullName>
    </recommendedName>
</protein>
<evidence type="ECO:0000313" key="2">
    <source>
        <dbReference type="Proteomes" id="UP000184212"/>
    </source>
</evidence>
<accession>A0A1M5QJQ8</accession>
<proteinExistence type="predicted"/>
<dbReference type="Proteomes" id="UP000184212">
    <property type="component" value="Unassembled WGS sequence"/>
</dbReference>
<name>A0A1M5QJQ8_9BACT</name>
<dbReference type="OrthoDB" id="705595at2"/>
<gene>
    <name evidence="1" type="ORF">SAMN04488109_2860</name>
</gene>
<reference evidence="1 2" key="1">
    <citation type="submission" date="2016-11" db="EMBL/GenBank/DDBJ databases">
        <authorList>
            <person name="Jaros S."/>
            <person name="Januszkiewicz K."/>
            <person name="Wedrychowicz H."/>
        </authorList>
    </citation>
    <scope>NUCLEOTIDE SEQUENCE [LARGE SCALE GENOMIC DNA]</scope>
    <source>
        <strain evidence="1 2">DSM 24574</strain>
    </source>
</reference>
<dbReference type="STRING" id="947013.SAMN04488109_2860"/>
<evidence type="ECO:0008006" key="3">
    <source>
        <dbReference type="Google" id="ProtNLM"/>
    </source>
</evidence>
<sequence length="156" mass="18007">MKIKSMWPVCVLLILVTLVGFAWAKSHVSGPEQMIVGTWSEQSWEYEKVSTPADKQRLKDRDTIAQSVKDQLGKHLMIHSAETWKFHPDGTLTLEGPHTVKVIRWKLKGRGHILELEHRDHTVEHYNLTALTNEQMILNFDSDMQVKGIAKLTFHR</sequence>
<dbReference type="EMBL" id="FQWQ01000002">
    <property type="protein sequence ID" value="SHH14347.1"/>
    <property type="molecule type" value="Genomic_DNA"/>
</dbReference>
<evidence type="ECO:0000313" key="1">
    <source>
        <dbReference type="EMBL" id="SHH14347.1"/>
    </source>
</evidence>
<organism evidence="1 2">
    <name type="scientific">Chryseolinea serpens</name>
    <dbReference type="NCBI Taxonomy" id="947013"/>
    <lineage>
        <taxon>Bacteria</taxon>
        <taxon>Pseudomonadati</taxon>
        <taxon>Bacteroidota</taxon>
        <taxon>Cytophagia</taxon>
        <taxon>Cytophagales</taxon>
        <taxon>Fulvivirgaceae</taxon>
        <taxon>Chryseolinea</taxon>
    </lineage>
</organism>
<dbReference type="AlphaFoldDB" id="A0A1M5QJQ8"/>
<keyword evidence="2" id="KW-1185">Reference proteome</keyword>